<keyword evidence="4" id="KW-1185">Reference proteome</keyword>
<evidence type="ECO:0000259" key="2">
    <source>
        <dbReference type="PROSITE" id="PS51704"/>
    </source>
</evidence>
<evidence type="ECO:0000256" key="1">
    <source>
        <dbReference type="SAM" id="SignalP"/>
    </source>
</evidence>
<dbReference type="Proteomes" id="UP000557717">
    <property type="component" value="Unassembled WGS sequence"/>
</dbReference>
<dbReference type="InterPro" id="IPR030395">
    <property type="entry name" value="GP_PDE_dom"/>
</dbReference>
<dbReference type="EMBL" id="JACHFD010000005">
    <property type="protein sequence ID" value="MBB5351056.1"/>
    <property type="molecule type" value="Genomic_DNA"/>
</dbReference>
<dbReference type="PROSITE" id="PS51704">
    <property type="entry name" value="GP_PDE"/>
    <property type="match status" value="1"/>
</dbReference>
<proteinExistence type="predicted"/>
<dbReference type="InterPro" id="IPR017946">
    <property type="entry name" value="PLC-like_Pdiesterase_TIM-brl"/>
</dbReference>
<keyword evidence="1" id="KW-0732">Signal</keyword>
<dbReference type="RefSeq" id="WP_184016896.1">
    <property type="nucleotide sequence ID" value="NZ_JACHFD010000005.1"/>
</dbReference>
<keyword evidence="3" id="KW-0378">Hydrolase</keyword>
<dbReference type="SUPFAM" id="SSF51695">
    <property type="entry name" value="PLC-like phosphodiesterases"/>
    <property type="match status" value="1"/>
</dbReference>
<organism evidence="3 4">
    <name type="scientific">Haloferula luteola</name>
    <dbReference type="NCBI Taxonomy" id="595692"/>
    <lineage>
        <taxon>Bacteria</taxon>
        <taxon>Pseudomonadati</taxon>
        <taxon>Verrucomicrobiota</taxon>
        <taxon>Verrucomicrobiia</taxon>
        <taxon>Verrucomicrobiales</taxon>
        <taxon>Verrucomicrobiaceae</taxon>
        <taxon>Haloferula</taxon>
    </lineage>
</organism>
<sequence length="264" mass="29112">MKRIAAILIGVSSLAFAQSPRIVAHRGASHDAPENTLPSFKLAWEQGANAIEGDFHLTSDGHIICIHDYDTRRVTGKKISVKDSTFDALRKLDAGSWFDARFKGTPLPEFAEVAATVPASGQFYIEVKCGPEILPTLLGEIQKSGLKNDQVVIISFNAPVIRELKKTTSKFKAFWLSSFEKGNPLQPSSQQVLDTLADIHADGLSSKADPRVDAAFLKPLFQKNLGYHCWTVDDPKVAERFLELGAQSITTNRPGWLRQQLNAR</sequence>
<dbReference type="PANTHER" id="PTHR46211">
    <property type="entry name" value="GLYCEROPHOSPHORYL DIESTER PHOSPHODIESTERASE"/>
    <property type="match status" value="1"/>
</dbReference>
<feature type="signal peptide" evidence="1">
    <location>
        <begin position="1"/>
        <end position="17"/>
    </location>
</feature>
<dbReference type="CDD" id="cd08582">
    <property type="entry name" value="GDPD_like_2"/>
    <property type="match status" value="1"/>
</dbReference>
<name>A0A840V1X9_9BACT</name>
<dbReference type="GO" id="GO:0006629">
    <property type="term" value="P:lipid metabolic process"/>
    <property type="evidence" value="ECO:0007669"/>
    <property type="project" value="InterPro"/>
</dbReference>
<dbReference type="EC" id="3.1.4.46" evidence="3"/>
<feature type="domain" description="GP-PDE" evidence="2">
    <location>
        <begin position="20"/>
        <end position="261"/>
    </location>
</feature>
<evidence type="ECO:0000313" key="3">
    <source>
        <dbReference type="EMBL" id="MBB5351056.1"/>
    </source>
</evidence>
<evidence type="ECO:0000313" key="4">
    <source>
        <dbReference type="Proteomes" id="UP000557717"/>
    </source>
</evidence>
<comment type="caution">
    <text evidence="3">The sequence shown here is derived from an EMBL/GenBank/DDBJ whole genome shotgun (WGS) entry which is preliminary data.</text>
</comment>
<feature type="chain" id="PRO_5032271440" evidence="1">
    <location>
        <begin position="18"/>
        <end position="264"/>
    </location>
</feature>
<dbReference type="Pfam" id="PF03009">
    <property type="entry name" value="GDPD"/>
    <property type="match status" value="1"/>
</dbReference>
<dbReference type="Gene3D" id="3.20.20.190">
    <property type="entry name" value="Phosphatidylinositol (PI) phosphodiesterase"/>
    <property type="match status" value="1"/>
</dbReference>
<reference evidence="3 4" key="1">
    <citation type="submission" date="2020-08" db="EMBL/GenBank/DDBJ databases">
        <title>Genomic Encyclopedia of Type Strains, Phase IV (KMG-IV): sequencing the most valuable type-strain genomes for metagenomic binning, comparative biology and taxonomic classification.</title>
        <authorList>
            <person name="Goeker M."/>
        </authorList>
    </citation>
    <scope>NUCLEOTIDE SEQUENCE [LARGE SCALE GENOMIC DNA]</scope>
    <source>
        <strain evidence="3 4">YC6886</strain>
    </source>
</reference>
<dbReference type="GO" id="GO:0008889">
    <property type="term" value="F:glycerophosphodiester phosphodiesterase activity"/>
    <property type="evidence" value="ECO:0007669"/>
    <property type="project" value="UniProtKB-EC"/>
</dbReference>
<dbReference type="PANTHER" id="PTHR46211:SF1">
    <property type="entry name" value="GLYCEROPHOSPHODIESTER PHOSPHODIESTERASE, CYTOPLASMIC"/>
    <property type="match status" value="1"/>
</dbReference>
<dbReference type="AlphaFoldDB" id="A0A840V1X9"/>
<accession>A0A840V1X9</accession>
<protein>
    <submittedName>
        <fullName evidence="3">Glycerophosphoryl diester phosphodiesterase</fullName>
        <ecNumber evidence="3">3.1.4.46</ecNumber>
    </submittedName>
</protein>
<gene>
    <name evidence="3" type="ORF">HNR46_001290</name>
</gene>